<reference evidence="4 5" key="1">
    <citation type="submission" date="2023-07" db="EMBL/GenBank/DDBJ databases">
        <title>Comparative genomics of wheat-associated soil bacteria to identify genetic determinants of phenazine resistance.</title>
        <authorList>
            <person name="Mouncey N."/>
        </authorList>
    </citation>
    <scope>NUCLEOTIDE SEQUENCE [LARGE SCALE GENOMIC DNA]</scope>
    <source>
        <strain evidence="4 5">V2I4</strain>
    </source>
</reference>
<dbReference type="RefSeq" id="WP_307523223.1">
    <property type="nucleotide sequence ID" value="NZ_JAUSZI010000002.1"/>
</dbReference>
<evidence type="ECO:0000256" key="1">
    <source>
        <dbReference type="SAM" id="MobiDB-lite"/>
    </source>
</evidence>
<gene>
    <name evidence="4" type="ORF">QF035_005506</name>
</gene>
<evidence type="ECO:0000256" key="2">
    <source>
        <dbReference type="SAM" id="SignalP"/>
    </source>
</evidence>
<evidence type="ECO:0000313" key="4">
    <source>
        <dbReference type="EMBL" id="MDQ1027924.1"/>
    </source>
</evidence>
<name>A0ABU0SZI5_9ACTN</name>
<feature type="chain" id="PRO_5045291119" description="DUF4232 domain-containing protein" evidence="2">
    <location>
        <begin position="26"/>
        <end position="233"/>
    </location>
</feature>
<accession>A0ABU0SZI5</accession>
<dbReference type="PROSITE" id="PS51257">
    <property type="entry name" value="PROKAR_LIPOPROTEIN"/>
    <property type="match status" value="1"/>
</dbReference>
<keyword evidence="2" id="KW-0732">Signal</keyword>
<comment type="caution">
    <text evidence="4">The sequence shown here is derived from an EMBL/GenBank/DDBJ whole genome shotgun (WGS) entry which is preliminary data.</text>
</comment>
<feature type="compositionally biased region" description="Low complexity" evidence="1">
    <location>
        <begin position="35"/>
        <end position="66"/>
    </location>
</feature>
<feature type="domain" description="DUF4232" evidence="3">
    <location>
        <begin position="101"/>
        <end position="228"/>
    </location>
</feature>
<feature type="signal peptide" evidence="2">
    <location>
        <begin position="1"/>
        <end position="25"/>
    </location>
</feature>
<keyword evidence="5" id="KW-1185">Reference proteome</keyword>
<dbReference type="InterPro" id="IPR025326">
    <property type="entry name" value="DUF4232"/>
</dbReference>
<evidence type="ECO:0000259" key="3">
    <source>
        <dbReference type="Pfam" id="PF14016"/>
    </source>
</evidence>
<dbReference type="Proteomes" id="UP001230328">
    <property type="component" value="Unassembled WGS sequence"/>
</dbReference>
<evidence type="ECO:0000313" key="5">
    <source>
        <dbReference type="Proteomes" id="UP001230328"/>
    </source>
</evidence>
<proteinExistence type="predicted"/>
<dbReference type="EMBL" id="JAUSZI010000002">
    <property type="protein sequence ID" value="MDQ1027924.1"/>
    <property type="molecule type" value="Genomic_DNA"/>
</dbReference>
<dbReference type="Pfam" id="PF14016">
    <property type="entry name" value="DUF4232"/>
    <property type="match status" value="1"/>
</dbReference>
<organism evidence="4 5">
    <name type="scientific">Streptomyces umbrinus</name>
    <dbReference type="NCBI Taxonomy" id="67370"/>
    <lineage>
        <taxon>Bacteria</taxon>
        <taxon>Bacillati</taxon>
        <taxon>Actinomycetota</taxon>
        <taxon>Actinomycetes</taxon>
        <taxon>Kitasatosporales</taxon>
        <taxon>Streptomycetaceae</taxon>
        <taxon>Streptomyces</taxon>
        <taxon>Streptomyces phaeochromogenes group</taxon>
    </lineage>
</organism>
<feature type="compositionally biased region" description="Gly residues" evidence="1">
    <location>
        <begin position="67"/>
        <end position="80"/>
    </location>
</feature>
<protein>
    <recommendedName>
        <fullName evidence="3">DUF4232 domain-containing protein</fullName>
    </recommendedName>
</protein>
<feature type="region of interest" description="Disordered" evidence="1">
    <location>
        <begin position="25"/>
        <end position="99"/>
    </location>
</feature>
<sequence>MRLSNARRTTLFATLGLAAALTLTACGGGDDDTAGDTPSGAPSSSASSTAKETGGSDSGTTGSDSGSSGGSSNGSSGGSDAGDTATGGSTGTGSGGKASICRTDELEVNAADNTTDKKEGVVTVQLKNAGGRDCSINGYAGVDLKAADGSTLSVERNGEPVYPAVLKNGDSAAFNITFPYNNSGGSGVRLTDILVTPPNETKYVRVAWPAGTLPVTDGSSSGKLRIGPATRVG</sequence>